<reference evidence="3" key="1">
    <citation type="journal article" date="2013" name="Genome Announc.">
        <title>Draft genome sequence of the basidiomycetous yeast-like fungus Pseudozyma hubeiensis SY62, which produces an abundant amount of the biosurfactant mannosylerythritol lipids.</title>
        <authorList>
            <person name="Konishi M."/>
            <person name="Hatada Y."/>
            <person name="Horiuchi J."/>
        </authorList>
    </citation>
    <scope>NUCLEOTIDE SEQUENCE [LARGE SCALE GENOMIC DNA]</scope>
    <source>
        <strain evidence="3">SY62</strain>
    </source>
</reference>
<protein>
    <submittedName>
        <fullName evidence="2">Myosin heavy chain</fullName>
    </submittedName>
</protein>
<keyword evidence="3" id="KW-1185">Reference proteome</keyword>
<feature type="signal peptide" evidence="1">
    <location>
        <begin position="1"/>
        <end position="22"/>
    </location>
</feature>
<keyword evidence="1" id="KW-0732">Signal</keyword>
<evidence type="ECO:0000313" key="2">
    <source>
        <dbReference type="EMBL" id="GAC94747.1"/>
    </source>
</evidence>
<sequence length="359" mass="39960">MRVLATLLKLLLTTLFWWGVLAIDLPTQVSVQTSHPLEEILKAAHIELSELKDDALAQDAARSLIVDAQKARIAIAKHAIESGTQAGSALVSAKKLQDELMERVQSHLVAQLDQRERLGEIEWKLHRGFKEGVVEANDDFFTDQLLRPEKYLPSEKRLPQDADLMERLSFLLIRIRALLKDIDPVAAFRRWKIRRLLKKLSTTQTGIPALPPSVERPPASNPAPWNMAQLRARLSSITALRSTQSQTAAAEARDASAADLIDNAPAIRSEVVLKKPRSKAKSISRKDAKYKPLPGGDGTKADRKWIKTYRRVGPAARLERCGDSRSGFLRLWLPRSQSLVCATAAGASPVARSWRKSCQ</sequence>
<dbReference type="AlphaFoldDB" id="R9P0X9"/>
<dbReference type="eggNOG" id="ENOG502R2S1">
    <property type="taxonomic scope" value="Eukaryota"/>
</dbReference>
<organism evidence="2 3">
    <name type="scientific">Pseudozyma hubeiensis (strain SY62)</name>
    <name type="common">Yeast</name>
    <dbReference type="NCBI Taxonomy" id="1305764"/>
    <lineage>
        <taxon>Eukaryota</taxon>
        <taxon>Fungi</taxon>
        <taxon>Dikarya</taxon>
        <taxon>Basidiomycota</taxon>
        <taxon>Ustilaginomycotina</taxon>
        <taxon>Ustilaginomycetes</taxon>
        <taxon>Ustilaginales</taxon>
        <taxon>Ustilaginaceae</taxon>
        <taxon>Pseudozyma</taxon>
    </lineage>
</organism>
<proteinExistence type="predicted"/>
<dbReference type="EMBL" id="DF238785">
    <property type="protein sequence ID" value="GAC94747.1"/>
    <property type="molecule type" value="Genomic_DNA"/>
</dbReference>
<name>R9P0X9_PSEHS</name>
<dbReference type="OrthoDB" id="2553323at2759"/>
<dbReference type="GeneID" id="24107613"/>
<accession>R9P0X9</accession>
<dbReference type="HOGENOM" id="CLU_048325_0_0_1"/>
<evidence type="ECO:0000313" key="3">
    <source>
        <dbReference type="Proteomes" id="UP000014071"/>
    </source>
</evidence>
<dbReference type="Proteomes" id="UP000014071">
    <property type="component" value="Unassembled WGS sequence"/>
</dbReference>
<gene>
    <name evidence="2" type="ORF">PHSY_002320</name>
</gene>
<dbReference type="RefSeq" id="XP_012188334.1">
    <property type="nucleotide sequence ID" value="XM_012332944.1"/>
</dbReference>
<feature type="chain" id="PRO_5004478166" evidence="1">
    <location>
        <begin position="23"/>
        <end position="359"/>
    </location>
</feature>
<evidence type="ECO:0000256" key="1">
    <source>
        <dbReference type="SAM" id="SignalP"/>
    </source>
</evidence>